<dbReference type="GO" id="GO:1902201">
    <property type="term" value="P:negative regulation of bacterial-type flagellum-dependent cell motility"/>
    <property type="evidence" value="ECO:0007669"/>
    <property type="project" value="TreeGrafter"/>
</dbReference>
<dbReference type="OrthoDB" id="9759607at2"/>
<dbReference type="SMART" id="SM00267">
    <property type="entry name" value="GGDEF"/>
    <property type="match status" value="1"/>
</dbReference>
<evidence type="ECO:0000313" key="4">
    <source>
        <dbReference type="Proteomes" id="UP000053797"/>
    </source>
</evidence>
<feature type="transmembrane region" description="Helical" evidence="1">
    <location>
        <begin position="70"/>
        <end position="97"/>
    </location>
</feature>
<reference evidence="3 4" key="1">
    <citation type="journal article" date="2015" name="Int. J. Syst. Evol. Microbiol.">
        <title>Exiguobacterium enclense sp. nov., isolated from sediment.</title>
        <authorList>
            <person name="Dastager S.G."/>
            <person name="Mawlankar R."/>
            <person name="Sonalkar V.V."/>
            <person name="Thorat M.N."/>
            <person name="Mual P."/>
            <person name="Verma A."/>
            <person name="Krishnamurthi S."/>
            <person name="Tang S.K."/>
            <person name="Li W.J."/>
        </authorList>
    </citation>
    <scope>NUCLEOTIDE SEQUENCE [LARGE SCALE GENOMIC DNA]</scope>
    <source>
        <strain evidence="3 4">NIO-1109</strain>
    </source>
</reference>
<proteinExistence type="predicted"/>
<evidence type="ECO:0000259" key="2">
    <source>
        <dbReference type="PROSITE" id="PS50887"/>
    </source>
</evidence>
<evidence type="ECO:0000256" key="1">
    <source>
        <dbReference type="SAM" id="Phobius"/>
    </source>
</evidence>
<name>A0A0V8GDQ7_9BACL</name>
<dbReference type="Gene3D" id="3.30.70.270">
    <property type="match status" value="1"/>
</dbReference>
<dbReference type="InterPro" id="IPR050469">
    <property type="entry name" value="Diguanylate_Cyclase"/>
</dbReference>
<feature type="transmembrane region" description="Helical" evidence="1">
    <location>
        <begin position="12"/>
        <end position="29"/>
    </location>
</feature>
<dbReference type="InterPro" id="IPR043128">
    <property type="entry name" value="Rev_trsase/Diguanyl_cyclase"/>
</dbReference>
<feature type="transmembrane region" description="Helical" evidence="1">
    <location>
        <begin position="36"/>
        <end position="54"/>
    </location>
</feature>
<keyword evidence="1" id="KW-0812">Transmembrane</keyword>
<dbReference type="PANTHER" id="PTHR45138">
    <property type="entry name" value="REGULATORY COMPONENTS OF SENSORY TRANSDUCTION SYSTEM"/>
    <property type="match status" value="1"/>
</dbReference>
<evidence type="ECO:0000313" key="3">
    <source>
        <dbReference type="EMBL" id="KSU48440.1"/>
    </source>
</evidence>
<protein>
    <submittedName>
        <fullName evidence="3">Diguanylate cyclase</fullName>
    </submittedName>
</protein>
<dbReference type="Pfam" id="PF00990">
    <property type="entry name" value="GGDEF"/>
    <property type="match status" value="1"/>
</dbReference>
<dbReference type="RefSeq" id="WP_058265679.1">
    <property type="nucleotide sequence ID" value="NZ_FMYN01000004.1"/>
</dbReference>
<dbReference type="GO" id="GO:0043709">
    <property type="term" value="P:cell adhesion involved in single-species biofilm formation"/>
    <property type="evidence" value="ECO:0007669"/>
    <property type="project" value="TreeGrafter"/>
</dbReference>
<dbReference type="PANTHER" id="PTHR45138:SF9">
    <property type="entry name" value="DIGUANYLATE CYCLASE DGCM-RELATED"/>
    <property type="match status" value="1"/>
</dbReference>
<dbReference type="SUPFAM" id="SSF55073">
    <property type="entry name" value="Nucleotide cyclase"/>
    <property type="match status" value="1"/>
</dbReference>
<dbReference type="GO" id="GO:0005886">
    <property type="term" value="C:plasma membrane"/>
    <property type="evidence" value="ECO:0007669"/>
    <property type="project" value="TreeGrafter"/>
</dbReference>
<dbReference type="GO" id="GO:0052621">
    <property type="term" value="F:diguanylate cyclase activity"/>
    <property type="evidence" value="ECO:0007669"/>
    <property type="project" value="TreeGrafter"/>
</dbReference>
<keyword evidence="1" id="KW-1133">Transmembrane helix</keyword>
<gene>
    <name evidence="3" type="ORF">AS033_12525</name>
</gene>
<dbReference type="NCBIfam" id="TIGR00254">
    <property type="entry name" value="GGDEF"/>
    <property type="match status" value="1"/>
</dbReference>
<feature type="transmembrane region" description="Helical" evidence="1">
    <location>
        <begin position="146"/>
        <end position="169"/>
    </location>
</feature>
<feature type="transmembrane region" description="Helical" evidence="1">
    <location>
        <begin position="109"/>
        <end position="134"/>
    </location>
</feature>
<dbReference type="Proteomes" id="UP000053797">
    <property type="component" value="Unassembled WGS sequence"/>
</dbReference>
<dbReference type="InterPro" id="IPR029787">
    <property type="entry name" value="Nucleotide_cyclase"/>
</dbReference>
<dbReference type="EMBL" id="LNQL01000004">
    <property type="protein sequence ID" value="KSU48440.1"/>
    <property type="molecule type" value="Genomic_DNA"/>
</dbReference>
<dbReference type="AlphaFoldDB" id="A0A0V8GDQ7"/>
<keyword evidence="1" id="KW-0472">Membrane</keyword>
<feature type="transmembrane region" description="Helical" evidence="1">
    <location>
        <begin position="181"/>
        <end position="202"/>
    </location>
</feature>
<comment type="caution">
    <text evidence="3">The sequence shown here is derived from an EMBL/GenBank/DDBJ whole genome shotgun (WGS) entry which is preliminary data.</text>
</comment>
<dbReference type="PROSITE" id="PS50887">
    <property type="entry name" value="GGDEF"/>
    <property type="match status" value="1"/>
</dbReference>
<dbReference type="InterPro" id="IPR000160">
    <property type="entry name" value="GGDEF_dom"/>
</dbReference>
<accession>A0A0V8GDQ7</accession>
<organism evidence="3 4">
    <name type="scientific">Exiguobacterium indicum</name>
    <dbReference type="NCBI Taxonomy" id="296995"/>
    <lineage>
        <taxon>Bacteria</taxon>
        <taxon>Bacillati</taxon>
        <taxon>Bacillota</taxon>
        <taxon>Bacilli</taxon>
        <taxon>Bacillales</taxon>
        <taxon>Bacillales Family XII. Incertae Sedis</taxon>
        <taxon>Exiguobacterium</taxon>
    </lineage>
</organism>
<sequence length="558" mass="64260">MRYYQHVARTSWIVFGLVALTLLVIGIVHPPTFHPSVSIINTLYLFGLVLLFQFDNVRRGGIYYTFQEGIILFLFLNYGLTYALILSQVGILVFQFMSHRKAIRWKRFVYLYPINALFDLVYISLPVFAYYALGGPIGSNFTYTKALLPFIGFLITVFLVSYFQCLFVNRFLYLKYDWQRLVKLQSLVYGISMLSALLGIWFYDESPLVAATVSALILFLFKRLLQERGDSLEANDNAKRFDDAKEHLLISRFERETIDSLLLDLPHLLPFSEGWISIQQQRKQVIYNIRTKQPIDVLPLFHSLSADDLHTPIIYGLRCDWGNDIQIGLPVDRHSMLAIPSITSGEVDVSIILFHQVADAYDVTNADELSRLLRIFCRVLERSRETVQLYTESRTDALTELPNSRAFYEHGRQEFAADCYPLSVILFDIDHFKRVNDTYGHKVGDLVLRELGRRIQAIQLQYDDVFAARYGGEEFVLLLRNGSQEAAIQIAETVRHAVMDRPFLVDGHRLSLTVSLGIDTVEERYQRTFEESLRQADHALYVGGKHNGRNCTAHYANL</sequence>
<dbReference type="CDD" id="cd01949">
    <property type="entry name" value="GGDEF"/>
    <property type="match status" value="1"/>
</dbReference>
<feature type="domain" description="GGDEF" evidence="2">
    <location>
        <begin position="420"/>
        <end position="557"/>
    </location>
</feature>